<evidence type="ECO:0000259" key="13">
    <source>
        <dbReference type="Pfam" id="PF01966"/>
    </source>
</evidence>
<evidence type="ECO:0000256" key="9">
    <source>
        <dbReference type="ARBA" id="ARBA00022842"/>
    </source>
</evidence>
<evidence type="ECO:0000256" key="2">
    <source>
        <dbReference type="ARBA" id="ARBA00022679"/>
    </source>
</evidence>
<gene>
    <name evidence="15" type="ORF">A2771_00470</name>
</gene>
<proteinExistence type="inferred from homology"/>
<evidence type="ECO:0000313" key="15">
    <source>
        <dbReference type="EMBL" id="OGM19941.1"/>
    </source>
</evidence>
<keyword evidence="5" id="KW-0479">Metal-binding</keyword>
<dbReference type="SUPFAM" id="SSF81891">
    <property type="entry name" value="Poly A polymerase C-terminal region-like"/>
    <property type="match status" value="1"/>
</dbReference>
<accession>A0A1F7XY39</accession>
<evidence type="ECO:0000256" key="3">
    <source>
        <dbReference type="ARBA" id="ARBA00022694"/>
    </source>
</evidence>
<keyword evidence="7" id="KW-0692">RNA repair</keyword>
<organism evidence="15 16">
    <name type="scientific">Candidatus Woesebacteria bacterium RIFCSPHIGHO2_01_FULL_38_26b</name>
    <dbReference type="NCBI Taxonomy" id="1802491"/>
    <lineage>
        <taxon>Bacteria</taxon>
        <taxon>Candidatus Woeseibacteriota</taxon>
    </lineage>
</organism>
<dbReference type="PANTHER" id="PTHR47545:SF1">
    <property type="entry name" value="MULTIFUNCTIONAL CCA PROTEIN"/>
    <property type="match status" value="1"/>
</dbReference>
<dbReference type="Pfam" id="PF01966">
    <property type="entry name" value="HD"/>
    <property type="match status" value="1"/>
</dbReference>
<evidence type="ECO:0000259" key="14">
    <source>
        <dbReference type="Pfam" id="PF12627"/>
    </source>
</evidence>
<dbReference type="CDD" id="cd00077">
    <property type="entry name" value="HDc"/>
    <property type="match status" value="1"/>
</dbReference>
<keyword evidence="2 11" id="KW-0808">Transferase</keyword>
<evidence type="ECO:0000256" key="11">
    <source>
        <dbReference type="RuleBase" id="RU003953"/>
    </source>
</evidence>
<evidence type="ECO:0000313" key="16">
    <source>
        <dbReference type="Proteomes" id="UP000176741"/>
    </source>
</evidence>
<dbReference type="GO" id="GO:0016779">
    <property type="term" value="F:nucleotidyltransferase activity"/>
    <property type="evidence" value="ECO:0007669"/>
    <property type="project" value="UniProtKB-KW"/>
</dbReference>
<evidence type="ECO:0000256" key="7">
    <source>
        <dbReference type="ARBA" id="ARBA00022800"/>
    </source>
</evidence>
<comment type="cofactor">
    <cofactor evidence="1">
        <name>Mg(2+)</name>
        <dbReference type="ChEBI" id="CHEBI:18420"/>
    </cofactor>
</comment>
<keyword evidence="10 11" id="KW-0694">RNA-binding</keyword>
<evidence type="ECO:0008006" key="17">
    <source>
        <dbReference type="Google" id="ProtNLM"/>
    </source>
</evidence>
<evidence type="ECO:0000256" key="10">
    <source>
        <dbReference type="ARBA" id="ARBA00022884"/>
    </source>
</evidence>
<sequence>VLKPGYERGSKEILNGYDIEVPDKIMSLAQEVRNLGGKALLVGGCVRDLVISKERALNLKPKDFDVEVYGLSQETLRLILETNFGEVKTEGKSFAVIKLPSGNHDEPYDISIPRRDSKVASGHTGFDIKGDPTMDIKEAASRRDITINSLAYDPLNKTLYDAFEGAEHIKEGLIEITDEKTFQEDPLRVFRVMQFAARFDFQVSERALKLCRQMVKEGQLDELSTDRITEELKKLIVKGIKPSIGLNFAKEAGIVERYWPELNALINIPQEDEWHPEGNVWKHTLQTIDAAAKIADREKLDENDRLTLVFSSLLHDTGKPLTTKIMGGRVRSYGHEAAGIKPTSRFFERFNLPVDVKRKVLALIPVHLSPKFYWDQEVNKGIEMKNAIRRLADKLGKEGANIYMLSLLAEADQRGRNSQDSTPLDRIQVKDLEGWQNWLIEKAQKLDVKDKAPAPILNGKDILEKIGTKNGGIWIGCMLKAVQMDFLDGTLSGKSEALEKALEYLNTFEKIVNALSQQYSLTPRAIWEKVVNLEDPRKADELLRN</sequence>
<comment type="similarity">
    <text evidence="11">Belongs to the tRNA nucleotidyltransferase/poly(A) polymerase family.</text>
</comment>
<evidence type="ECO:0000256" key="8">
    <source>
        <dbReference type="ARBA" id="ARBA00022840"/>
    </source>
</evidence>
<dbReference type="GO" id="GO:0042245">
    <property type="term" value="P:RNA repair"/>
    <property type="evidence" value="ECO:0007669"/>
    <property type="project" value="UniProtKB-KW"/>
</dbReference>
<protein>
    <recommendedName>
        <fullName evidence="17">HD domain-containing protein</fullName>
    </recommendedName>
</protein>
<dbReference type="Gene3D" id="3.30.460.10">
    <property type="entry name" value="Beta Polymerase, domain 2"/>
    <property type="match status" value="1"/>
</dbReference>
<feature type="domain" description="tRNA nucleotidyltransferase/poly(A) polymerase RNA and SrmB- binding" evidence="14">
    <location>
        <begin position="200"/>
        <end position="264"/>
    </location>
</feature>
<evidence type="ECO:0000256" key="1">
    <source>
        <dbReference type="ARBA" id="ARBA00001946"/>
    </source>
</evidence>
<dbReference type="GO" id="GO:0046872">
    <property type="term" value="F:metal ion binding"/>
    <property type="evidence" value="ECO:0007669"/>
    <property type="project" value="UniProtKB-KW"/>
</dbReference>
<dbReference type="AlphaFoldDB" id="A0A1F7XY39"/>
<dbReference type="Pfam" id="PF01743">
    <property type="entry name" value="PolyA_pol"/>
    <property type="match status" value="1"/>
</dbReference>
<dbReference type="PANTHER" id="PTHR47545">
    <property type="entry name" value="MULTIFUNCTIONAL CCA PROTEIN"/>
    <property type="match status" value="1"/>
</dbReference>
<dbReference type="Proteomes" id="UP000176741">
    <property type="component" value="Unassembled WGS sequence"/>
</dbReference>
<dbReference type="Gene3D" id="1.10.3090.10">
    <property type="entry name" value="cca-adding enzyme, domain 2"/>
    <property type="match status" value="1"/>
</dbReference>
<dbReference type="SUPFAM" id="SSF81301">
    <property type="entry name" value="Nucleotidyltransferase"/>
    <property type="match status" value="1"/>
</dbReference>
<keyword evidence="4" id="KW-0548">Nucleotidyltransferase</keyword>
<keyword evidence="3" id="KW-0819">tRNA processing</keyword>
<dbReference type="InterPro" id="IPR006674">
    <property type="entry name" value="HD_domain"/>
</dbReference>
<dbReference type="InterPro" id="IPR002646">
    <property type="entry name" value="PolA_pol_head_dom"/>
</dbReference>
<dbReference type="GO" id="GO:0005524">
    <property type="term" value="F:ATP binding"/>
    <property type="evidence" value="ECO:0007669"/>
    <property type="project" value="UniProtKB-KW"/>
</dbReference>
<dbReference type="InterPro" id="IPR050124">
    <property type="entry name" value="tRNA_CCA-adding_enzyme"/>
</dbReference>
<evidence type="ECO:0000259" key="12">
    <source>
        <dbReference type="Pfam" id="PF01743"/>
    </source>
</evidence>
<keyword evidence="8" id="KW-0067">ATP-binding</keyword>
<dbReference type="EMBL" id="MGGD01000050">
    <property type="protein sequence ID" value="OGM19941.1"/>
    <property type="molecule type" value="Genomic_DNA"/>
</dbReference>
<dbReference type="InterPro" id="IPR043519">
    <property type="entry name" value="NT_sf"/>
</dbReference>
<evidence type="ECO:0000256" key="5">
    <source>
        <dbReference type="ARBA" id="ARBA00022723"/>
    </source>
</evidence>
<name>A0A1F7XY39_9BACT</name>
<dbReference type="GO" id="GO:0008033">
    <property type="term" value="P:tRNA processing"/>
    <property type="evidence" value="ECO:0007669"/>
    <property type="project" value="UniProtKB-KW"/>
</dbReference>
<keyword evidence="6" id="KW-0547">Nucleotide-binding</keyword>
<evidence type="ECO:0000256" key="4">
    <source>
        <dbReference type="ARBA" id="ARBA00022695"/>
    </source>
</evidence>
<dbReference type="GO" id="GO:0003723">
    <property type="term" value="F:RNA binding"/>
    <property type="evidence" value="ECO:0007669"/>
    <property type="project" value="UniProtKB-KW"/>
</dbReference>
<reference evidence="15 16" key="1">
    <citation type="journal article" date="2016" name="Nat. Commun.">
        <title>Thousands of microbial genomes shed light on interconnected biogeochemical processes in an aquifer system.</title>
        <authorList>
            <person name="Anantharaman K."/>
            <person name="Brown C.T."/>
            <person name="Hug L.A."/>
            <person name="Sharon I."/>
            <person name="Castelle C.J."/>
            <person name="Probst A.J."/>
            <person name="Thomas B.C."/>
            <person name="Singh A."/>
            <person name="Wilkins M.J."/>
            <person name="Karaoz U."/>
            <person name="Brodie E.L."/>
            <person name="Williams K.H."/>
            <person name="Hubbard S.S."/>
            <person name="Banfield J.F."/>
        </authorList>
    </citation>
    <scope>NUCLEOTIDE SEQUENCE [LARGE SCALE GENOMIC DNA]</scope>
</reference>
<dbReference type="InterPro" id="IPR032828">
    <property type="entry name" value="PolyA_RNA-bd"/>
</dbReference>
<dbReference type="InterPro" id="IPR003607">
    <property type="entry name" value="HD/PDEase_dom"/>
</dbReference>
<evidence type="ECO:0000256" key="6">
    <source>
        <dbReference type="ARBA" id="ARBA00022741"/>
    </source>
</evidence>
<feature type="domain" description="Poly A polymerase head" evidence="12">
    <location>
        <begin position="40"/>
        <end position="174"/>
    </location>
</feature>
<keyword evidence="9" id="KW-0460">Magnesium</keyword>
<feature type="domain" description="HD" evidence="13">
    <location>
        <begin position="280"/>
        <end position="372"/>
    </location>
</feature>
<comment type="caution">
    <text evidence="15">The sequence shown here is derived from an EMBL/GenBank/DDBJ whole genome shotgun (WGS) entry which is preliminary data.</text>
</comment>
<feature type="non-terminal residue" evidence="15">
    <location>
        <position position="1"/>
    </location>
</feature>
<dbReference type="Pfam" id="PF12627">
    <property type="entry name" value="PolyA_pol_RNAbd"/>
    <property type="match status" value="1"/>
</dbReference>